<proteinExistence type="predicted"/>
<feature type="region of interest" description="Disordered" evidence="2">
    <location>
        <begin position="311"/>
        <end position="330"/>
    </location>
</feature>
<organism evidence="3 4">
    <name type="scientific">Brassica cretica</name>
    <name type="common">Mustard</name>
    <dbReference type="NCBI Taxonomy" id="69181"/>
    <lineage>
        <taxon>Eukaryota</taxon>
        <taxon>Viridiplantae</taxon>
        <taxon>Streptophyta</taxon>
        <taxon>Embryophyta</taxon>
        <taxon>Tracheophyta</taxon>
        <taxon>Spermatophyta</taxon>
        <taxon>Magnoliopsida</taxon>
        <taxon>eudicotyledons</taxon>
        <taxon>Gunneridae</taxon>
        <taxon>Pentapetalae</taxon>
        <taxon>rosids</taxon>
        <taxon>malvids</taxon>
        <taxon>Brassicales</taxon>
        <taxon>Brassicaceae</taxon>
        <taxon>Brassiceae</taxon>
        <taxon>Brassica</taxon>
    </lineage>
</organism>
<dbReference type="AlphaFoldDB" id="A0A8S9SUB5"/>
<reference evidence="3" key="1">
    <citation type="submission" date="2019-12" db="EMBL/GenBank/DDBJ databases">
        <title>Genome sequencing and annotation of Brassica cretica.</title>
        <authorList>
            <person name="Studholme D.J."/>
            <person name="Sarris P."/>
        </authorList>
    </citation>
    <scope>NUCLEOTIDE SEQUENCE</scope>
    <source>
        <strain evidence="3">PFS-109/04</strain>
        <tissue evidence="3">Leaf</tissue>
    </source>
</reference>
<name>A0A8S9SUB5_BRACR</name>
<comment type="caution">
    <text evidence="3">The sequence shown here is derived from an EMBL/GenBank/DDBJ whole genome shotgun (WGS) entry which is preliminary data.</text>
</comment>
<feature type="compositionally biased region" description="Polar residues" evidence="2">
    <location>
        <begin position="133"/>
        <end position="143"/>
    </location>
</feature>
<accession>A0A8S9SUB5</accession>
<evidence type="ECO:0000313" key="3">
    <source>
        <dbReference type="EMBL" id="KAF3603700.1"/>
    </source>
</evidence>
<feature type="coiled-coil region" evidence="1">
    <location>
        <begin position="232"/>
        <end position="259"/>
    </location>
</feature>
<feature type="region of interest" description="Disordered" evidence="2">
    <location>
        <begin position="171"/>
        <end position="209"/>
    </location>
</feature>
<evidence type="ECO:0000313" key="4">
    <source>
        <dbReference type="Proteomes" id="UP000712600"/>
    </source>
</evidence>
<protein>
    <submittedName>
        <fullName evidence="3">Uncharacterized protein</fullName>
    </submittedName>
</protein>
<evidence type="ECO:0000256" key="1">
    <source>
        <dbReference type="SAM" id="Coils"/>
    </source>
</evidence>
<evidence type="ECO:0000256" key="2">
    <source>
        <dbReference type="SAM" id="MobiDB-lite"/>
    </source>
</evidence>
<dbReference type="Proteomes" id="UP000712600">
    <property type="component" value="Unassembled WGS sequence"/>
</dbReference>
<feature type="region of interest" description="Disordered" evidence="2">
    <location>
        <begin position="130"/>
        <end position="149"/>
    </location>
</feature>
<dbReference type="EMBL" id="QGKX02000004">
    <property type="protein sequence ID" value="KAF3603700.1"/>
    <property type="molecule type" value="Genomic_DNA"/>
</dbReference>
<gene>
    <name evidence="3" type="ORF">F2Q69_00036882</name>
</gene>
<feature type="region of interest" description="Disordered" evidence="2">
    <location>
        <begin position="67"/>
        <end position="117"/>
    </location>
</feature>
<keyword evidence="1" id="KW-0175">Coiled coil</keyword>
<sequence length="446" mass="48929">MAVHEKDLALASVEGSLYEIHLLKGDMVPTQDSEETRLLSRKEELKASDGDFDSILSQLQFECTPTPCSGETEGHGPVAEEGGDVASRRGNGEAAEGGNGCEVEEEGGNKSPGDATPLAESAVVPVQVPEVSAQPSGSSTTQVPAPKEEKAMELMPPPLDRKEIVLGLPASSAAPVTKSRKRTGAATETVKKRRCTAGAEGEPSGPLSQHRAKLEVRVSDLERDLGNSASALFKLKREKKSKASEVHRLQREIQNREESRTVVSRDDFHARLTRMAVLFDSLMAVHEKDLALASAEGSLNEIHLLKGDMVPTLDSEETSSSAPSRRVRERPRGMAPWLKKVEMLRAGEETTKRPREAMAVRLRMKVVLRGVLRNSGFFEVRGRRNELSSRSLPPDDHRSSKTGFRARPRFTFGLRLCDDKSAFVLPVCDFYLIHTDIKSAKCYRLI</sequence>